<dbReference type="Pfam" id="PF08207">
    <property type="entry name" value="EFP_N"/>
    <property type="match status" value="1"/>
</dbReference>
<evidence type="ECO:0000256" key="2">
    <source>
        <dbReference type="ARBA" id="ARBA00004815"/>
    </source>
</evidence>
<evidence type="ECO:0000256" key="7">
    <source>
        <dbReference type="ARBA" id="ARBA00023278"/>
    </source>
</evidence>
<evidence type="ECO:0000256" key="5">
    <source>
        <dbReference type="ARBA" id="ARBA00022768"/>
    </source>
</evidence>
<dbReference type="PROSITE" id="PS01275">
    <property type="entry name" value="EFP"/>
    <property type="match status" value="1"/>
</dbReference>
<dbReference type="FunFam" id="2.30.30.30:FF:000003">
    <property type="entry name" value="Elongation factor P"/>
    <property type="match status" value="1"/>
</dbReference>
<comment type="function">
    <text evidence="8">Involved in peptide bond synthesis. Alleviates ribosome stalling that occurs when 3 or more consecutive Pro residues or the sequence PPG is present in a protein, possibly by augmenting the peptidyl transferase activity of the ribosome. Modification of Lys-34 is required for alleviation.</text>
</comment>
<dbReference type="EMBL" id="CP042382">
    <property type="protein sequence ID" value="QEA40510.1"/>
    <property type="molecule type" value="Genomic_DNA"/>
</dbReference>
<evidence type="ECO:0000256" key="4">
    <source>
        <dbReference type="ARBA" id="ARBA00022490"/>
    </source>
</evidence>
<dbReference type="PANTHER" id="PTHR30053">
    <property type="entry name" value="ELONGATION FACTOR P"/>
    <property type="match status" value="1"/>
</dbReference>
<evidence type="ECO:0000256" key="3">
    <source>
        <dbReference type="ARBA" id="ARBA00009479"/>
    </source>
</evidence>
<keyword evidence="14" id="KW-1185">Reference proteome</keyword>
<evidence type="ECO:0000259" key="12">
    <source>
        <dbReference type="SMART" id="SM01185"/>
    </source>
</evidence>
<feature type="modified residue" description="N6-(3,6-diaminohexanoyl)-5-hydroxylysine" evidence="8">
    <location>
        <position position="34"/>
    </location>
</feature>
<evidence type="ECO:0000256" key="8">
    <source>
        <dbReference type="HAMAP-Rule" id="MF_00141"/>
    </source>
</evidence>
<dbReference type="PIRSF" id="PIRSF005901">
    <property type="entry name" value="EF-P"/>
    <property type="match status" value="1"/>
</dbReference>
<organism evidence="13 14">
    <name type="scientific">Pistricoccus aurantiacus</name>
    <dbReference type="NCBI Taxonomy" id="1883414"/>
    <lineage>
        <taxon>Bacteria</taxon>
        <taxon>Pseudomonadati</taxon>
        <taxon>Pseudomonadota</taxon>
        <taxon>Gammaproteobacteria</taxon>
        <taxon>Oceanospirillales</taxon>
        <taxon>Halomonadaceae</taxon>
        <taxon>Pistricoccus</taxon>
    </lineage>
</organism>
<dbReference type="NCBIfam" id="TIGR00038">
    <property type="entry name" value="efp"/>
    <property type="match status" value="1"/>
</dbReference>
<dbReference type="InterPro" id="IPR013852">
    <property type="entry name" value="Transl_elong_P/YeiP_CS"/>
</dbReference>
<reference evidence="13 14" key="1">
    <citation type="submission" date="2019-06" db="EMBL/GenBank/DDBJ databases">
        <title>Genome analyses of bacteria isolated from kimchi.</title>
        <authorList>
            <person name="Lee S."/>
            <person name="Ahn S."/>
            <person name="Roh S."/>
        </authorList>
    </citation>
    <scope>NUCLEOTIDE SEQUENCE [LARGE SCALE GENOMIC DNA]</scope>
    <source>
        <strain evidence="13 14">CBA4606</strain>
    </source>
</reference>
<dbReference type="InterPro" id="IPR013185">
    <property type="entry name" value="Transl_elong_KOW-like"/>
</dbReference>
<dbReference type="SUPFAM" id="SSF50104">
    <property type="entry name" value="Translation proteins SH3-like domain"/>
    <property type="match status" value="1"/>
</dbReference>
<comment type="subcellular location">
    <subcellularLocation>
        <location evidence="1 8">Cytoplasm</location>
    </subcellularLocation>
</comment>
<proteinExistence type="inferred from homology"/>
<dbReference type="KEGG" id="paur:FGL86_16450"/>
<dbReference type="PANTHER" id="PTHR30053:SF12">
    <property type="entry name" value="ELONGATION FACTOR P (EF-P) FAMILY PROTEIN"/>
    <property type="match status" value="1"/>
</dbReference>
<evidence type="ECO:0000256" key="9">
    <source>
        <dbReference type="NCBIfam" id="TIGR00038"/>
    </source>
</evidence>
<dbReference type="InterPro" id="IPR012340">
    <property type="entry name" value="NA-bd_OB-fold"/>
</dbReference>
<evidence type="ECO:0000313" key="14">
    <source>
        <dbReference type="Proteomes" id="UP000321272"/>
    </source>
</evidence>
<comment type="PTM">
    <text evidence="8">May be beta-lysylated on the epsilon-amino group of Lys-34 by the combined action of EpmA and EpmB, and then hydroxylated on the C5 position of the same residue by EpmC (if this protein is present). Lysylation is critical for the stimulatory effect of EF-P on peptide-bond formation. The lysylation moiety may extend toward the peptidyltransferase center and stabilize the terminal 3-CCA end of the tRNA. Hydroxylation of the C5 position on Lys-34 may allow additional potential stabilizing hydrogen-bond interactions with the P-tRNA.</text>
</comment>
<dbReference type="Pfam" id="PF09285">
    <property type="entry name" value="Elong-fact-P_C"/>
    <property type="match status" value="1"/>
</dbReference>
<dbReference type="OrthoDB" id="9801844at2"/>
<name>A0A5B8T0L2_9GAMM</name>
<dbReference type="CDD" id="cd04470">
    <property type="entry name" value="S1_EF-P_repeat_1"/>
    <property type="match status" value="1"/>
</dbReference>
<gene>
    <name evidence="8 13" type="primary">efp</name>
    <name evidence="13" type="ORF">FGL86_16450</name>
</gene>
<keyword evidence="4 8" id="KW-0963">Cytoplasm</keyword>
<dbReference type="HAMAP" id="MF_00141">
    <property type="entry name" value="EF_P"/>
    <property type="match status" value="1"/>
</dbReference>
<dbReference type="InterPro" id="IPR020599">
    <property type="entry name" value="Transl_elong_fac_P/YeiP"/>
</dbReference>
<dbReference type="InterPro" id="IPR008991">
    <property type="entry name" value="Translation_prot_SH3-like_sf"/>
</dbReference>
<feature type="domain" description="Translation elongation factor P/YeiP central" evidence="12">
    <location>
        <begin position="69"/>
        <end position="124"/>
    </location>
</feature>
<dbReference type="SMART" id="SM00841">
    <property type="entry name" value="Elong-fact-P_C"/>
    <property type="match status" value="1"/>
</dbReference>
<comment type="similarity">
    <text evidence="3 8 10">Belongs to the elongation factor P family.</text>
</comment>
<feature type="domain" description="Elongation factor P C-terminal" evidence="11">
    <location>
        <begin position="132"/>
        <end position="187"/>
    </location>
</feature>
<evidence type="ECO:0000259" key="11">
    <source>
        <dbReference type="SMART" id="SM00841"/>
    </source>
</evidence>
<accession>A0A5B8T0L2</accession>
<dbReference type="InterPro" id="IPR014722">
    <property type="entry name" value="Rib_uL2_dom2"/>
</dbReference>
<dbReference type="GO" id="GO:0043043">
    <property type="term" value="P:peptide biosynthetic process"/>
    <property type="evidence" value="ECO:0007669"/>
    <property type="project" value="InterPro"/>
</dbReference>
<dbReference type="NCBIfam" id="NF001810">
    <property type="entry name" value="PRK00529.1"/>
    <property type="match status" value="1"/>
</dbReference>
<dbReference type="InterPro" id="IPR011768">
    <property type="entry name" value="Transl_elongation_fac_P"/>
</dbReference>
<dbReference type="Pfam" id="PF01132">
    <property type="entry name" value="EFP"/>
    <property type="match status" value="1"/>
</dbReference>
<dbReference type="FunFam" id="2.40.50.140:FF:000009">
    <property type="entry name" value="Elongation factor P"/>
    <property type="match status" value="1"/>
</dbReference>
<keyword evidence="6 8" id="KW-0648">Protein biosynthesis</keyword>
<sequence length="188" mass="20956">MASYSTNEFKGGLKVMLDGDPCSIVENEFVKPGKGQAFNRVKLRNLNTGRVWERTFKSGDSLEAADVMELEMEYLYSDGEMWHFMKTDGSFEQYAVEKKALGDTEKWLKEQVPYTVTLWNDNVINVTPPNFIELEVVETDPGLKGDTAQGGSKPATLSSGAVVRVPLFINQGEVLKVDTRSGEYVSRA</sequence>
<dbReference type="FunFam" id="2.40.50.140:FF:000004">
    <property type="entry name" value="Elongation factor P"/>
    <property type="match status" value="1"/>
</dbReference>
<dbReference type="Gene3D" id="2.40.50.140">
    <property type="entry name" value="Nucleic acid-binding proteins"/>
    <property type="match status" value="2"/>
</dbReference>
<dbReference type="CDD" id="cd05794">
    <property type="entry name" value="S1_EF-P_repeat_2"/>
    <property type="match status" value="1"/>
</dbReference>
<dbReference type="Gene3D" id="2.30.30.30">
    <property type="match status" value="1"/>
</dbReference>
<dbReference type="AlphaFoldDB" id="A0A5B8T0L2"/>
<dbReference type="InterPro" id="IPR015365">
    <property type="entry name" value="Elong-fact-P_C"/>
</dbReference>
<evidence type="ECO:0000313" key="13">
    <source>
        <dbReference type="EMBL" id="QEA40510.1"/>
    </source>
</evidence>
<dbReference type="GO" id="GO:0005829">
    <property type="term" value="C:cytosol"/>
    <property type="evidence" value="ECO:0007669"/>
    <property type="project" value="UniProtKB-ARBA"/>
</dbReference>
<dbReference type="UniPathway" id="UPA00345"/>
<dbReference type="SUPFAM" id="SSF50249">
    <property type="entry name" value="Nucleic acid-binding proteins"/>
    <property type="match status" value="2"/>
</dbReference>
<keyword evidence="5 8" id="KW-0251">Elongation factor</keyword>
<evidence type="ECO:0000256" key="10">
    <source>
        <dbReference type="RuleBase" id="RU004389"/>
    </source>
</evidence>
<dbReference type="SMART" id="SM01185">
    <property type="entry name" value="EFP"/>
    <property type="match status" value="1"/>
</dbReference>
<dbReference type="InterPro" id="IPR001059">
    <property type="entry name" value="Transl_elong_P/YeiP_cen"/>
</dbReference>
<dbReference type="Proteomes" id="UP000321272">
    <property type="component" value="Chromosome"/>
</dbReference>
<evidence type="ECO:0000256" key="6">
    <source>
        <dbReference type="ARBA" id="ARBA00022917"/>
    </source>
</evidence>
<comment type="pathway">
    <text evidence="2 8">Protein biosynthesis; polypeptide chain elongation.</text>
</comment>
<dbReference type="RefSeq" id="WP_147185777.1">
    <property type="nucleotide sequence ID" value="NZ_CP042382.1"/>
</dbReference>
<protein>
    <recommendedName>
        <fullName evidence="8 9">Elongation factor P</fullName>
        <shortName evidence="8">EF-P</shortName>
    </recommendedName>
</protein>
<dbReference type="GO" id="GO:0003746">
    <property type="term" value="F:translation elongation factor activity"/>
    <property type="evidence" value="ECO:0007669"/>
    <property type="project" value="UniProtKB-UniRule"/>
</dbReference>
<evidence type="ECO:0000256" key="1">
    <source>
        <dbReference type="ARBA" id="ARBA00004496"/>
    </source>
</evidence>
<keyword evidence="7 8" id="KW-0379">Hydroxylation</keyword>